<evidence type="ECO:0000313" key="3">
    <source>
        <dbReference type="Proteomes" id="UP001244011"/>
    </source>
</evidence>
<feature type="chain" id="PRO_5042584178" evidence="1">
    <location>
        <begin position="18"/>
        <end position="111"/>
    </location>
</feature>
<name>A0AAJ0FCF1_9PEZI</name>
<dbReference type="Proteomes" id="UP001244011">
    <property type="component" value="Unassembled WGS sequence"/>
</dbReference>
<keyword evidence="3" id="KW-1185">Reference proteome</keyword>
<evidence type="ECO:0000256" key="1">
    <source>
        <dbReference type="SAM" id="SignalP"/>
    </source>
</evidence>
<accession>A0AAJ0FCF1</accession>
<sequence length="111" mass="11843">MKSIIAILLTLPLAAVATLNGRCVKGSDPLYNNFGICVKTSTCKHYGGTSKSGLCPYDDDDVKCCVVEEACAECGENGCSICQWTNQPCDMYWLSNRCPGGSNFKCCGPAL</sequence>
<dbReference type="GeneID" id="85306555"/>
<protein>
    <submittedName>
        <fullName evidence="2">Uncharacterized protein</fullName>
    </submittedName>
</protein>
<proteinExistence type="predicted"/>
<comment type="caution">
    <text evidence="2">The sequence shown here is derived from an EMBL/GenBank/DDBJ whole genome shotgun (WGS) entry which is preliminary data.</text>
</comment>
<dbReference type="EMBL" id="MU839044">
    <property type="protein sequence ID" value="KAK1762057.1"/>
    <property type="molecule type" value="Genomic_DNA"/>
</dbReference>
<dbReference type="RefSeq" id="XP_060278270.1">
    <property type="nucleotide sequence ID" value="XM_060423368.1"/>
</dbReference>
<evidence type="ECO:0000313" key="2">
    <source>
        <dbReference type="EMBL" id="KAK1762057.1"/>
    </source>
</evidence>
<reference evidence="2" key="1">
    <citation type="submission" date="2023-06" db="EMBL/GenBank/DDBJ databases">
        <title>Genome-scale phylogeny and comparative genomics of the fungal order Sordariales.</title>
        <authorList>
            <consortium name="Lawrence Berkeley National Laboratory"/>
            <person name="Hensen N."/>
            <person name="Bonometti L."/>
            <person name="Westerberg I."/>
            <person name="Brannstrom I.O."/>
            <person name="Guillou S."/>
            <person name="Cros-Aarteil S."/>
            <person name="Calhoun S."/>
            <person name="Haridas S."/>
            <person name="Kuo A."/>
            <person name="Mondo S."/>
            <person name="Pangilinan J."/>
            <person name="Riley R."/>
            <person name="Labutti K."/>
            <person name="Andreopoulos B."/>
            <person name="Lipzen A."/>
            <person name="Chen C."/>
            <person name="Yanf M."/>
            <person name="Daum C."/>
            <person name="Ng V."/>
            <person name="Clum A."/>
            <person name="Steindorff A."/>
            <person name="Ohm R."/>
            <person name="Martin F."/>
            <person name="Silar P."/>
            <person name="Natvig D."/>
            <person name="Lalanne C."/>
            <person name="Gautier V."/>
            <person name="Ament-Velasquez S.L."/>
            <person name="Kruys A."/>
            <person name="Hutchinson M.I."/>
            <person name="Powell A.J."/>
            <person name="Barry K."/>
            <person name="Miller A.N."/>
            <person name="Grigoriev I.V."/>
            <person name="Debuchy R."/>
            <person name="Gladieux P."/>
            <person name="Thoren M.H."/>
            <person name="Johannesson H."/>
        </authorList>
    </citation>
    <scope>NUCLEOTIDE SEQUENCE</scope>
    <source>
        <strain evidence="2">8032-3</strain>
    </source>
</reference>
<organism evidence="2 3">
    <name type="scientific">Phialemonium atrogriseum</name>
    <dbReference type="NCBI Taxonomy" id="1093897"/>
    <lineage>
        <taxon>Eukaryota</taxon>
        <taxon>Fungi</taxon>
        <taxon>Dikarya</taxon>
        <taxon>Ascomycota</taxon>
        <taxon>Pezizomycotina</taxon>
        <taxon>Sordariomycetes</taxon>
        <taxon>Sordariomycetidae</taxon>
        <taxon>Cephalothecales</taxon>
        <taxon>Cephalothecaceae</taxon>
        <taxon>Phialemonium</taxon>
    </lineage>
</organism>
<dbReference type="AlphaFoldDB" id="A0AAJ0FCF1"/>
<feature type="signal peptide" evidence="1">
    <location>
        <begin position="1"/>
        <end position="17"/>
    </location>
</feature>
<gene>
    <name evidence="2" type="ORF">QBC33DRAFT_294576</name>
</gene>
<keyword evidence="1" id="KW-0732">Signal</keyword>